<feature type="transmembrane region" description="Helical" evidence="23">
    <location>
        <begin position="698"/>
        <end position="721"/>
    </location>
</feature>
<dbReference type="SUPFAM" id="SSF49313">
    <property type="entry name" value="Cadherin-like"/>
    <property type="match status" value="5"/>
</dbReference>
<dbReference type="PANTHER" id="PTHR24028">
    <property type="entry name" value="CADHERIN-87A"/>
    <property type="match status" value="1"/>
</dbReference>
<evidence type="ECO:0000256" key="22">
    <source>
        <dbReference type="SAM" id="MobiDB-lite"/>
    </source>
</evidence>
<dbReference type="GeneID" id="117362804"/>
<evidence type="ECO:0000256" key="17">
    <source>
        <dbReference type="ARBA" id="ARBA00034111"/>
    </source>
</evidence>
<evidence type="ECO:0000256" key="2">
    <source>
        <dbReference type="ARBA" id="ARBA00004279"/>
    </source>
</evidence>
<feature type="compositionally biased region" description="Basic and acidic residues" evidence="22">
    <location>
        <begin position="851"/>
        <end position="862"/>
    </location>
</feature>
<feature type="region of interest" description="Disordered" evidence="22">
    <location>
        <begin position="779"/>
        <end position="832"/>
    </location>
</feature>
<feature type="domain" description="Cadherin" evidence="24">
    <location>
        <begin position="244"/>
        <end position="351"/>
    </location>
</feature>
<reference evidence="26" key="1">
    <citation type="submission" date="2025-08" db="UniProtKB">
        <authorList>
            <consortium name="RefSeq"/>
        </authorList>
    </citation>
    <scope>IDENTIFICATION</scope>
</reference>
<dbReference type="FunFam" id="2.60.40.60:FF:000001">
    <property type="entry name" value="Protocadherin alpha 2"/>
    <property type="match status" value="1"/>
</dbReference>
<feature type="domain" description="Cadherin" evidence="24">
    <location>
        <begin position="578"/>
        <end position="680"/>
    </location>
</feature>
<evidence type="ECO:0000313" key="25">
    <source>
        <dbReference type="Proteomes" id="UP000515159"/>
    </source>
</evidence>
<gene>
    <name evidence="26" type="primary">LOC117362804</name>
</gene>
<feature type="region of interest" description="Disordered" evidence="22">
    <location>
        <begin position="728"/>
        <end position="764"/>
    </location>
</feature>
<dbReference type="Pfam" id="PF00028">
    <property type="entry name" value="Cadherin"/>
    <property type="match status" value="5"/>
</dbReference>
<dbReference type="FunCoup" id="A0A6P8R798">
    <property type="interactions" value="780"/>
</dbReference>
<feature type="domain" description="Cadherin" evidence="24">
    <location>
        <begin position="463"/>
        <end position="572"/>
    </location>
</feature>
<evidence type="ECO:0000256" key="21">
    <source>
        <dbReference type="PROSITE-ProRule" id="PRU00043"/>
    </source>
</evidence>
<feature type="region of interest" description="Disordered" evidence="22">
    <location>
        <begin position="851"/>
        <end position="870"/>
    </location>
</feature>
<evidence type="ECO:0000256" key="10">
    <source>
        <dbReference type="ARBA" id="ARBA00022989"/>
    </source>
</evidence>
<dbReference type="FunFam" id="2.60.40.60:FF:000003">
    <property type="entry name" value="Protocadherin alpha 2"/>
    <property type="match status" value="1"/>
</dbReference>
<dbReference type="PROSITE" id="PS00232">
    <property type="entry name" value="CADHERIN_1"/>
    <property type="match status" value="3"/>
</dbReference>
<dbReference type="OrthoDB" id="6252479at2759"/>
<comment type="function">
    <text evidence="18">Calcium-dependent cell-adhesion protein. May play a role in activity-induced synaptic reorganization underlying long term memory. Could be involved in CDH2 internalization through TAOK2/p38 MAPK pathway. In hippocampal neurons, may play a role in the down-regulation of dendritic spines, maybe through its action on CDH2 endocytosis.</text>
</comment>
<evidence type="ECO:0000256" key="7">
    <source>
        <dbReference type="ARBA" id="ARBA00022737"/>
    </source>
</evidence>
<keyword evidence="12 23" id="KW-0472">Membrane</keyword>
<comment type="subcellular location">
    <subcellularLocation>
        <location evidence="1">Cell membrane</location>
        <topology evidence="1">Single-pass type I membrane protein</topology>
    </subcellularLocation>
    <subcellularLocation>
        <location evidence="2">Cell projection</location>
        <location evidence="2">Dendrite</location>
    </subcellularLocation>
    <subcellularLocation>
        <location evidence="16">Postsynaptic cell membrane</location>
    </subcellularLocation>
    <subcellularLocation>
        <location evidence="17">Presynaptic cell membrane</location>
    </subcellularLocation>
</comment>
<accession>A0A6P8R798</accession>
<evidence type="ECO:0000256" key="14">
    <source>
        <dbReference type="ARBA" id="ARBA00023257"/>
    </source>
</evidence>
<keyword evidence="15" id="KW-0966">Cell projection</keyword>
<evidence type="ECO:0000256" key="3">
    <source>
        <dbReference type="ARBA" id="ARBA00022475"/>
    </source>
</evidence>
<keyword evidence="9" id="KW-0130">Cell adhesion</keyword>
<keyword evidence="3" id="KW-1003">Cell membrane</keyword>
<dbReference type="RefSeq" id="XP_033805687.1">
    <property type="nucleotide sequence ID" value="XM_033949796.1"/>
</dbReference>
<keyword evidence="14" id="KW-0628">Postsynaptic cell membrane</keyword>
<evidence type="ECO:0000256" key="1">
    <source>
        <dbReference type="ARBA" id="ARBA00004251"/>
    </source>
</evidence>
<dbReference type="GO" id="GO:0042734">
    <property type="term" value="C:presynaptic membrane"/>
    <property type="evidence" value="ECO:0007669"/>
    <property type="project" value="UniProtKB-SubCell"/>
</dbReference>
<dbReference type="InterPro" id="IPR013164">
    <property type="entry name" value="Cadherin_N"/>
</dbReference>
<keyword evidence="11" id="KW-0770">Synapse</keyword>
<evidence type="ECO:0000256" key="19">
    <source>
        <dbReference type="ARBA" id="ARBA00064553"/>
    </source>
</evidence>
<evidence type="ECO:0000256" key="16">
    <source>
        <dbReference type="ARBA" id="ARBA00034100"/>
    </source>
</evidence>
<feature type="domain" description="Cadherin" evidence="24">
    <location>
        <begin position="32"/>
        <end position="134"/>
    </location>
</feature>
<comment type="subunit">
    <text evidence="19">The N-terminal extracellular domain forms homophilic interactions; these interactions activate p38 MAPK via TAOK2 and trigger endocytosis. Interacts with CDH2; this interaction may lead to CDH2 cointernalization. Interacts with CDH11. Interacts with TAOK2.</text>
</comment>
<evidence type="ECO:0000256" key="6">
    <source>
        <dbReference type="ARBA" id="ARBA00022729"/>
    </source>
</evidence>
<dbReference type="AlphaFoldDB" id="A0A6P8R798"/>
<keyword evidence="6" id="KW-0732">Signal</keyword>
<sequence>MISEKERCSCWVSSLRCFYVCSLLSMALCKTIRYRLYEEDEPGTVIGTLSEEASMNVPAEGSFRLMKQSNSSLLRVRESDGQLSVGERIDREQICRQSAQCVLAFDVVTFAKDQFKLLHVEVEVRDVNDNSPRFPRAEIALEVSENAALGTRIPLEIAVDEDVGSNSIQSFQISVNSHFSLEVQTRADGVKYADLVLMKELDRETQASYTLEVVAKDGGSPARSGSAVVAVRVLDFNDNSPMFEQNSYTVELTEDAPLGFLLLDLDALDPDEGLNGDVIYGFSPQVSAEVRQVFRLDPKSGRLALASPVDFEAKDTYELDVQAQDLGASPLSAACKVIVRITDVNDNAPAVSISPLTSISAGVAYITEAAAADSFVALISTSDSDSGPSGQVRCTLHGHEHFKLQQAYEDSYMIVSSAALDREKIPEYNLTVVAEDLGSPPFKTIRQYTIRVSDENDNAPFFTRAVYEVSVLENNAPGAYITTVVARDPDLGHNGKVIYRLLEADVMGAPVSTYVSVDPATGAIYALRTFNYEIIKQLDLRIQAHDGGTPQLSSSAVIKVKIVDQNDNAPVITHPVLSNGSAEVGVPAKASPGYLVTQIKARDSDEGVNSELAFSFPQQQGVPLTINKASGEIFLAADLSDELGQIVRVLVSVTDGGRPPLSATATVSFVVTATAAPPISREVVKPSSREEKPLQWDIPLIVIIVLAGSCTLLLAAIITIATTCNKRRKDTEGKKNSLSVHHQRDLTHLEKGKQEEDSNLFSSPKGNVFDVRAFPSKAPLTCPEPAASDEVSGADDSREMTSGLYETQKRPRGVVHSEPYAPSPGYGKESAPPVTAWKGNSFNVISAREAEFSGKDSGKGDSDFNDSDSDISGEALKKDIISHMQTGLWACTTECKILGHSDRCWSPSCGRPSNSDSSSIHPGQVSVSSFCKSTSLPRDPLRRDNYYQAMQAYAHIPKTVGLQSVYEKVLPRDYESRAVTLLSPSRPGRLPDLQEITVPRYKPTGSARYLSSQVGTNDSEEL</sequence>
<dbReference type="GO" id="GO:0007156">
    <property type="term" value="P:homophilic cell adhesion via plasma membrane adhesion molecules"/>
    <property type="evidence" value="ECO:0007669"/>
    <property type="project" value="InterPro"/>
</dbReference>
<keyword evidence="5 23" id="KW-0812">Transmembrane</keyword>
<keyword evidence="8 21" id="KW-0106">Calcium</keyword>
<organism evidence="25 26">
    <name type="scientific">Geotrypetes seraphini</name>
    <name type="common">Gaboon caecilian</name>
    <name type="synonym">Caecilia seraphini</name>
    <dbReference type="NCBI Taxonomy" id="260995"/>
    <lineage>
        <taxon>Eukaryota</taxon>
        <taxon>Metazoa</taxon>
        <taxon>Chordata</taxon>
        <taxon>Craniata</taxon>
        <taxon>Vertebrata</taxon>
        <taxon>Euteleostomi</taxon>
        <taxon>Amphibia</taxon>
        <taxon>Gymnophiona</taxon>
        <taxon>Geotrypetes</taxon>
    </lineage>
</organism>
<dbReference type="InParanoid" id="A0A6P8R798"/>
<dbReference type="KEGG" id="gsh:117362804"/>
<dbReference type="SMART" id="SM00112">
    <property type="entry name" value="CA"/>
    <property type="match status" value="6"/>
</dbReference>
<name>A0A6P8R798_GEOSA</name>
<dbReference type="GO" id="GO:0005509">
    <property type="term" value="F:calcium ion binding"/>
    <property type="evidence" value="ECO:0007669"/>
    <property type="project" value="UniProtKB-UniRule"/>
</dbReference>
<dbReference type="PRINTS" id="PR00205">
    <property type="entry name" value="CADHERIN"/>
</dbReference>
<dbReference type="FunFam" id="2.60.40.60:FF:000117">
    <property type="entry name" value="protocadherin-8 isoform X1"/>
    <property type="match status" value="1"/>
</dbReference>
<dbReference type="GO" id="GO:0045211">
    <property type="term" value="C:postsynaptic membrane"/>
    <property type="evidence" value="ECO:0007669"/>
    <property type="project" value="UniProtKB-SubCell"/>
</dbReference>
<evidence type="ECO:0000256" key="15">
    <source>
        <dbReference type="ARBA" id="ARBA00023273"/>
    </source>
</evidence>
<keyword evidence="7" id="KW-0677">Repeat</keyword>
<keyword evidence="13" id="KW-0325">Glycoprotein</keyword>
<dbReference type="GO" id="GO:0030425">
    <property type="term" value="C:dendrite"/>
    <property type="evidence" value="ECO:0007669"/>
    <property type="project" value="UniProtKB-SubCell"/>
</dbReference>
<dbReference type="InterPro" id="IPR050174">
    <property type="entry name" value="Protocadherin/Cadherin-CA"/>
</dbReference>
<dbReference type="PANTHER" id="PTHR24028:SF46">
    <property type="entry name" value="PROTOCADHERIN-8"/>
    <property type="match status" value="1"/>
</dbReference>
<dbReference type="FunFam" id="2.60.40.60:FF:000002">
    <property type="entry name" value="Protocadherin alpha 2"/>
    <property type="match status" value="1"/>
</dbReference>
<evidence type="ECO:0000256" key="12">
    <source>
        <dbReference type="ARBA" id="ARBA00023136"/>
    </source>
</evidence>
<evidence type="ECO:0000256" key="8">
    <source>
        <dbReference type="ARBA" id="ARBA00022837"/>
    </source>
</evidence>
<proteinExistence type="predicted"/>
<evidence type="ECO:0000256" key="9">
    <source>
        <dbReference type="ARBA" id="ARBA00022889"/>
    </source>
</evidence>
<dbReference type="Proteomes" id="UP000515159">
    <property type="component" value="Chromosome 6"/>
</dbReference>
<dbReference type="CDD" id="cd11304">
    <property type="entry name" value="Cadherin_repeat"/>
    <property type="match status" value="6"/>
</dbReference>
<feature type="domain" description="Cadherin" evidence="24">
    <location>
        <begin position="135"/>
        <end position="243"/>
    </location>
</feature>
<evidence type="ECO:0000256" key="11">
    <source>
        <dbReference type="ARBA" id="ARBA00023018"/>
    </source>
</evidence>
<dbReference type="InterPro" id="IPR020894">
    <property type="entry name" value="Cadherin_CS"/>
</dbReference>
<evidence type="ECO:0000256" key="23">
    <source>
        <dbReference type="SAM" id="Phobius"/>
    </source>
</evidence>
<evidence type="ECO:0000256" key="13">
    <source>
        <dbReference type="ARBA" id="ARBA00023180"/>
    </source>
</evidence>
<evidence type="ECO:0000256" key="18">
    <source>
        <dbReference type="ARBA" id="ARBA00056898"/>
    </source>
</evidence>
<evidence type="ECO:0000259" key="24">
    <source>
        <dbReference type="PROSITE" id="PS50268"/>
    </source>
</evidence>
<dbReference type="InterPro" id="IPR015919">
    <property type="entry name" value="Cadherin-like_sf"/>
</dbReference>
<dbReference type="FunFam" id="2.60.40.60:FF:000007">
    <property type="entry name" value="Protocadherin alpha 2"/>
    <property type="match status" value="1"/>
</dbReference>
<keyword evidence="10 23" id="KW-1133">Transmembrane helix</keyword>
<evidence type="ECO:0000256" key="20">
    <source>
        <dbReference type="ARBA" id="ARBA00067805"/>
    </source>
</evidence>
<feature type="compositionally biased region" description="Basic and acidic residues" evidence="22">
    <location>
        <begin position="742"/>
        <end position="756"/>
    </location>
</feature>
<dbReference type="Gene3D" id="2.60.40.60">
    <property type="entry name" value="Cadherins"/>
    <property type="match status" value="6"/>
</dbReference>
<evidence type="ECO:0000256" key="5">
    <source>
        <dbReference type="ARBA" id="ARBA00022692"/>
    </source>
</evidence>
<keyword evidence="25" id="KW-1185">Reference proteome</keyword>
<feature type="domain" description="Cadherin" evidence="24">
    <location>
        <begin position="366"/>
        <end position="462"/>
    </location>
</feature>
<dbReference type="InterPro" id="IPR002126">
    <property type="entry name" value="Cadherin-like_dom"/>
</dbReference>
<evidence type="ECO:0000256" key="4">
    <source>
        <dbReference type="ARBA" id="ARBA00022553"/>
    </source>
</evidence>
<dbReference type="PROSITE" id="PS50268">
    <property type="entry name" value="CADHERIN_2"/>
    <property type="match status" value="6"/>
</dbReference>
<protein>
    <recommendedName>
        <fullName evidence="20">Protocadherin-8</fullName>
    </recommendedName>
</protein>
<evidence type="ECO:0000313" key="26">
    <source>
        <dbReference type="RefSeq" id="XP_033805687.1"/>
    </source>
</evidence>
<keyword evidence="4" id="KW-0597">Phosphoprotein</keyword>
<dbReference type="Pfam" id="PF08266">
    <property type="entry name" value="Cadherin_2"/>
    <property type="match status" value="1"/>
</dbReference>
<dbReference type="FunFam" id="2.60.40.60:FF:000120">
    <property type="entry name" value="Protocadherin 8"/>
    <property type="match status" value="1"/>
</dbReference>